<dbReference type="AlphaFoldDB" id="A0AA40X3L2"/>
<protein>
    <recommendedName>
        <fullName evidence="6">Arc-like DNA binding domain-containing protein</fullName>
    </recommendedName>
</protein>
<dbReference type="InterPro" id="IPR010985">
    <property type="entry name" value="Ribbon_hlx_hlx"/>
</dbReference>
<dbReference type="GO" id="GO:0006355">
    <property type="term" value="P:regulation of DNA-templated transcription"/>
    <property type="evidence" value="ECO:0007669"/>
    <property type="project" value="InterPro"/>
</dbReference>
<evidence type="ECO:0000313" key="5">
    <source>
        <dbReference type="Proteomes" id="UP000705283"/>
    </source>
</evidence>
<dbReference type="InterPro" id="IPR013321">
    <property type="entry name" value="Arc_rbn_hlx_hlx"/>
</dbReference>
<evidence type="ECO:0008006" key="6">
    <source>
        <dbReference type="Google" id="ProtNLM"/>
    </source>
</evidence>
<proteinExistence type="predicted"/>
<reference evidence="3" key="1">
    <citation type="submission" date="2016-12" db="EMBL/GenBank/DDBJ databases">
        <authorList>
            <person name="Le Fleche-Mateos A."/>
        </authorList>
    </citation>
    <scope>NUCLEOTIDE SEQUENCE</scope>
    <source>
        <strain evidence="3">213</strain>
    </source>
</reference>
<accession>A0AA40X3L2</accession>
<dbReference type="Gene3D" id="1.10.1220.10">
    <property type="entry name" value="Met repressor-like"/>
    <property type="match status" value="1"/>
</dbReference>
<dbReference type="GO" id="GO:0043565">
    <property type="term" value="F:sequence-specific DNA binding"/>
    <property type="evidence" value="ECO:0007669"/>
    <property type="project" value="UniProtKB-ARBA"/>
</dbReference>
<sequence>MSEITTLTIKIPAELKELIKNAAADAQHSLSAEVWARLEKSFATHDEKPVDDKKGKKVVKAEEPEIEVDNQHLGEHTEPALTQKELKKLRQLLSKAPNKKK</sequence>
<dbReference type="RefSeq" id="WP_055770570.1">
    <property type="nucleotide sequence ID" value="NZ_CBCSCF010000003.1"/>
</dbReference>
<gene>
    <name evidence="3" type="ORF">BS639_15355</name>
    <name evidence="2" type="ORF">ITX54_13550</name>
</gene>
<dbReference type="Proteomes" id="UP000705283">
    <property type="component" value="Unassembled WGS sequence"/>
</dbReference>
<reference evidence="2" key="3">
    <citation type="submission" date="2020-11" db="EMBL/GenBank/DDBJ databases">
        <authorList>
            <person name="Lee S.D."/>
        </authorList>
    </citation>
    <scope>NUCLEOTIDE SEQUENCE</scope>
    <source>
        <strain evidence="2">SAP-2</strain>
    </source>
</reference>
<reference evidence="3 4" key="2">
    <citation type="journal article" date="2017" name="Int. J. Syst. Evol. Microbiol.">
        <title>Rouxiella badensis sp. nov. and Rouxiella silvae sp. nov. isolated from peat bog soil in Germany and emendation of the genus description.</title>
        <authorList>
            <person name="Le Fleche-Mateos A."/>
            <person name="Kugler J.H."/>
            <person name="Hansen S.H."/>
            <person name="Syldatk C."/>
            <person name="Hausmann R."/>
            <person name="Lomprez F."/>
            <person name="Vandenbogaert M."/>
            <person name="Manuguerra J.C."/>
            <person name="Grimont P.A."/>
        </authorList>
    </citation>
    <scope>NUCLEOTIDE SEQUENCE [LARGE SCALE GENOMIC DNA]</scope>
    <source>
        <strain evidence="3 4">213</strain>
    </source>
</reference>
<organism evidence="2 5">
    <name type="scientific">Rouxiella silvae</name>
    <dbReference type="NCBI Taxonomy" id="1646373"/>
    <lineage>
        <taxon>Bacteria</taxon>
        <taxon>Pseudomonadati</taxon>
        <taxon>Pseudomonadota</taxon>
        <taxon>Gammaproteobacteria</taxon>
        <taxon>Enterobacterales</taxon>
        <taxon>Yersiniaceae</taxon>
        <taxon>Rouxiella</taxon>
    </lineage>
</organism>
<evidence type="ECO:0000313" key="2">
    <source>
        <dbReference type="EMBL" id="MBF6637684.1"/>
    </source>
</evidence>
<feature type="region of interest" description="Disordered" evidence="1">
    <location>
        <begin position="44"/>
        <end position="84"/>
    </location>
</feature>
<dbReference type="EMBL" id="JADMKS010000005">
    <property type="protein sequence ID" value="MBF6637684.1"/>
    <property type="molecule type" value="Genomic_DNA"/>
</dbReference>
<comment type="caution">
    <text evidence="2">The sequence shown here is derived from an EMBL/GenBank/DDBJ whole genome shotgun (WGS) entry which is preliminary data.</text>
</comment>
<dbReference type="SUPFAM" id="SSF47598">
    <property type="entry name" value="Ribbon-helix-helix"/>
    <property type="match status" value="1"/>
</dbReference>
<keyword evidence="4" id="KW-1185">Reference proteome</keyword>
<evidence type="ECO:0000256" key="1">
    <source>
        <dbReference type="SAM" id="MobiDB-lite"/>
    </source>
</evidence>
<dbReference type="Proteomes" id="UP000192722">
    <property type="component" value="Unassembled WGS sequence"/>
</dbReference>
<evidence type="ECO:0000313" key="3">
    <source>
        <dbReference type="EMBL" id="ORJ20347.1"/>
    </source>
</evidence>
<reference evidence="2" key="4">
    <citation type="submission" date="2022-09" db="EMBL/GenBank/DDBJ databases">
        <title>Rouxiella aceris sp. nov., isolated from tree sap and emended description of the genus Rhouxiella.</title>
        <authorList>
            <person name="Kim I.S."/>
        </authorList>
    </citation>
    <scope>NUCLEOTIDE SEQUENCE</scope>
    <source>
        <strain evidence="2">SAP-2</strain>
    </source>
</reference>
<dbReference type="EMBL" id="MRWD01000037">
    <property type="protein sequence ID" value="ORJ20347.1"/>
    <property type="molecule type" value="Genomic_DNA"/>
</dbReference>
<name>A0AA40X3L2_9GAMM</name>
<evidence type="ECO:0000313" key="4">
    <source>
        <dbReference type="Proteomes" id="UP000192722"/>
    </source>
</evidence>